<dbReference type="STRING" id="1798475.A2837_02350"/>
<dbReference type="InterPro" id="IPR037257">
    <property type="entry name" value="T2SS_E_N_sf"/>
</dbReference>
<gene>
    <name evidence="6" type="ORF">A2837_02350</name>
</gene>
<dbReference type="Pfam" id="PF05157">
    <property type="entry name" value="MshEN"/>
    <property type="match status" value="1"/>
</dbReference>
<dbReference type="GO" id="GO:0005886">
    <property type="term" value="C:plasma membrane"/>
    <property type="evidence" value="ECO:0007669"/>
    <property type="project" value="TreeGrafter"/>
</dbReference>
<comment type="caution">
    <text evidence="6">The sequence shown here is derived from an EMBL/GenBank/DDBJ whole genome shotgun (WGS) entry which is preliminary data.</text>
</comment>
<evidence type="ECO:0000256" key="3">
    <source>
        <dbReference type="ARBA" id="ARBA00022840"/>
    </source>
</evidence>
<evidence type="ECO:0000313" key="7">
    <source>
        <dbReference type="Proteomes" id="UP000176322"/>
    </source>
</evidence>
<dbReference type="InterPro" id="IPR003593">
    <property type="entry name" value="AAA+_ATPase"/>
</dbReference>
<accession>A0A1F6BWN4</accession>
<evidence type="ECO:0000256" key="2">
    <source>
        <dbReference type="ARBA" id="ARBA00022741"/>
    </source>
</evidence>
<dbReference type="SUPFAM" id="SSF52540">
    <property type="entry name" value="P-loop containing nucleoside triphosphate hydrolases"/>
    <property type="match status" value="1"/>
</dbReference>
<dbReference type="InterPro" id="IPR027417">
    <property type="entry name" value="P-loop_NTPase"/>
</dbReference>
<feature type="region of interest" description="Disordered" evidence="4">
    <location>
        <begin position="589"/>
        <end position="633"/>
    </location>
</feature>
<dbReference type="GO" id="GO:0005524">
    <property type="term" value="F:ATP binding"/>
    <property type="evidence" value="ECO:0007669"/>
    <property type="project" value="UniProtKB-KW"/>
</dbReference>
<comment type="similarity">
    <text evidence="1">Belongs to the GSP E family.</text>
</comment>
<dbReference type="CDD" id="cd01129">
    <property type="entry name" value="PulE-GspE-like"/>
    <property type="match status" value="1"/>
</dbReference>
<organism evidence="6 7">
    <name type="scientific">Candidatus Kaiserbacteria bacterium RIFCSPHIGHO2_01_FULL_46_22</name>
    <dbReference type="NCBI Taxonomy" id="1798475"/>
    <lineage>
        <taxon>Bacteria</taxon>
        <taxon>Candidatus Kaiseribacteriota</taxon>
    </lineage>
</organism>
<dbReference type="Gene3D" id="3.40.50.300">
    <property type="entry name" value="P-loop containing nucleotide triphosphate hydrolases"/>
    <property type="match status" value="1"/>
</dbReference>
<evidence type="ECO:0000259" key="5">
    <source>
        <dbReference type="PROSITE" id="PS00662"/>
    </source>
</evidence>
<feature type="domain" description="Bacterial type II secretion system protein E" evidence="5">
    <location>
        <begin position="382"/>
        <end position="396"/>
    </location>
</feature>
<dbReference type="AlphaFoldDB" id="A0A1F6BWN4"/>
<dbReference type="Pfam" id="PF00437">
    <property type="entry name" value="T2SSE"/>
    <property type="match status" value="1"/>
</dbReference>
<keyword evidence="2" id="KW-0547">Nucleotide-binding</keyword>
<protein>
    <recommendedName>
        <fullName evidence="5">Bacterial type II secretion system protein E domain-containing protein</fullName>
    </recommendedName>
</protein>
<sequence>MELLTKLQQEGVLDAASVTAVGEAIQTDSSLERALISVGVAKETVREKLAEFYGVPAYTPKDDETVPQNVLEFISVEAAKNYQVIPLKLEDGTLLVGVNDPEDLRMREALSFISTKHNVPYKLVFLLSDDLAKLLSAYDNLTGEVGQALTSLESELDNEIAERKNEKEGQTKEENIKEDAPVTKVVATILRYAVDGGASDIHVEPTGEKVRVRFRIDGLLQTSLELPKNVHSAVVARVKILTSMRLDEKRKPQDGRFSATFDGRKIDFRVSTLPTSHGEKVVMRILDNEKGVRSLEKTGIAGHHLETIRRMVNEPYGIILISGPTGSGKSTTLYAMLAEVDRASKNVLSLEDPIEYNMEGVSQSQVRPEIGYTFANGLRTALRQDPDVILVGEIRDKETAQLAIQAALTGHLVLSTIHTNNSIGVIPRLIDMGVDPYLIAPTLKLAIAQRLARRICPPGKEMPVDESMKLMFDKEFETLPEKYRNRIPKFEHILEAEPTSGCASGTKGRVAVVEVLEINQQIQDLILKGGSEEQIYKVARQSGFMSMKEDAIIKALEGHIPYIEVSDFGTKVGAESAVSDEFLAGDTSVDVSETTKSIDVSKEGTVTPPPKEVEESSKTPSTTPVSEEGKYTI</sequence>
<dbReference type="SUPFAM" id="SSF160246">
    <property type="entry name" value="EspE N-terminal domain-like"/>
    <property type="match status" value="1"/>
</dbReference>
<feature type="compositionally biased region" description="Polar residues" evidence="4">
    <location>
        <begin position="589"/>
        <end position="598"/>
    </location>
</feature>
<reference evidence="6 7" key="1">
    <citation type="journal article" date="2016" name="Nat. Commun.">
        <title>Thousands of microbial genomes shed light on interconnected biogeochemical processes in an aquifer system.</title>
        <authorList>
            <person name="Anantharaman K."/>
            <person name="Brown C.T."/>
            <person name="Hug L.A."/>
            <person name="Sharon I."/>
            <person name="Castelle C.J."/>
            <person name="Probst A.J."/>
            <person name="Thomas B.C."/>
            <person name="Singh A."/>
            <person name="Wilkins M.J."/>
            <person name="Karaoz U."/>
            <person name="Brodie E.L."/>
            <person name="Williams K.H."/>
            <person name="Hubbard S.S."/>
            <person name="Banfield J.F."/>
        </authorList>
    </citation>
    <scope>NUCLEOTIDE SEQUENCE [LARGE SCALE GENOMIC DNA]</scope>
</reference>
<dbReference type="GO" id="GO:0016887">
    <property type="term" value="F:ATP hydrolysis activity"/>
    <property type="evidence" value="ECO:0007669"/>
    <property type="project" value="TreeGrafter"/>
</dbReference>
<evidence type="ECO:0000256" key="1">
    <source>
        <dbReference type="ARBA" id="ARBA00006611"/>
    </source>
</evidence>
<evidence type="ECO:0000313" key="6">
    <source>
        <dbReference type="EMBL" id="OGG41339.1"/>
    </source>
</evidence>
<name>A0A1F6BWN4_9BACT</name>
<dbReference type="Gene3D" id="3.30.300.160">
    <property type="entry name" value="Type II secretion system, protein E, N-terminal domain"/>
    <property type="match status" value="1"/>
</dbReference>
<dbReference type="Gene3D" id="3.30.450.90">
    <property type="match status" value="1"/>
</dbReference>
<dbReference type="FunFam" id="3.30.450.90:FF:000001">
    <property type="entry name" value="Type II secretion system ATPase GspE"/>
    <property type="match status" value="1"/>
</dbReference>
<proteinExistence type="inferred from homology"/>
<evidence type="ECO:0000256" key="4">
    <source>
        <dbReference type="SAM" id="MobiDB-lite"/>
    </source>
</evidence>
<dbReference type="PROSITE" id="PS00662">
    <property type="entry name" value="T2SP_E"/>
    <property type="match status" value="1"/>
</dbReference>
<dbReference type="SMART" id="SM00382">
    <property type="entry name" value="AAA"/>
    <property type="match status" value="1"/>
</dbReference>
<keyword evidence="3" id="KW-0067">ATP-binding</keyword>
<dbReference type="InterPro" id="IPR001482">
    <property type="entry name" value="T2SS/T4SS_dom"/>
</dbReference>
<dbReference type="PANTHER" id="PTHR30258">
    <property type="entry name" value="TYPE II SECRETION SYSTEM PROTEIN GSPE-RELATED"/>
    <property type="match status" value="1"/>
</dbReference>
<dbReference type="Proteomes" id="UP000176322">
    <property type="component" value="Unassembled WGS sequence"/>
</dbReference>
<dbReference type="PANTHER" id="PTHR30258:SF2">
    <property type="entry name" value="COMG OPERON PROTEIN 1"/>
    <property type="match status" value="1"/>
</dbReference>
<dbReference type="InterPro" id="IPR007831">
    <property type="entry name" value="T2SS_GspE_N"/>
</dbReference>
<dbReference type="EMBL" id="MFKO01000008">
    <property type="protein sequence ID" value="OGG41339.1"/>
    <property type="molecule type" value="Genomic_DNA"/>
</dbReference>